<dbReference type="AlphaFoldDB" id="A0A218X1J5"/>
<keyword evidence="4 6" id="KW-0862">Zinc</keyword>
<evidence type="ECO:0000256" key="6">
    <source>
        <dbReference type="PROSITE-ProRule" id="PRU00723"/>
    </source>
</evidence>
<feature type="zinc finger region" description="C3H1-type" evidence="6">
    <location>
        <begin position="59"/>
        <end position="85"/>
    </location>
</feature>
<dbReference type="GO" id="GO:0003729">
    <property type="term" value="F:mRNA binding"/>
    <property type="evidence" value="ECO:0007669"/>
    <property type="project" value="TreeGrafter"/>
</dbReference>
<feature type="region of interest" description="Disordered" evidence="7">
    <location>
        <begin position="280"/>
        <end position="306"/>
    </location>
</feature>
<feature type="compositionally biased region" description="Polar residues" evidence="7">
    <location>
        <begin position="529"/>
        <end position="541"/>
    </location>
</feature>
<protein>
    <recommendedName>
        <fullName evidence="8">C3H1-type domain-containing protein</fullName>
    </recommendedName>
</protein>
<feature type="region of interest" description="Disordered" evidence="7">
    <location>
        <begin position="704"/>
        <end position="727"/>
    </location>
</feature>
<feature type="region of interest" description="Disordered" evidence="7">
    <location>
        <begin position="368"/>
        <end position="389"/>
    </location>
</feature>
<keyword evidence="3 6" id="KW-0863">Zinc-finger</keyword>
<keyword evidence="5" id="KW-0238">DNA-binding</keyword>
<dbReference type="PROSITE" id="PS50103">
    <property type="entry name" value="ZF_C3H1"/>
    <property type="match status" value="3"/>
</dbReference>
<keyword evidence="12" id="KW-1185">Reference proteome</keyword>
<evidence type="ECO:0000256" key="4">
    <source>
        <dbReference type="ARBA" id="ARBA00022833"/>
    </source>
</evidence>
<feature type="domain" description="C3H1-type" evidence="8">
    <location>
        <begin position="120"/>
        <end position="147"/>
    </location>
</feature>
<feature type="region of interest" description="Disordered" evidence="7">
    <location>
        <begin position="207"/>
        <end position="262"/>
    </location>
</feature>
<dbReference type="EMBL" id="PGOL01000731">
    <property type="protein sequence ID" value="PKI65726.1"/>
    <property type="molecule type" value="Genomic_DNA"/>
</dbReference>
<sequence length="767" mass="85156">MVAGAPDSTQQHPQASSASVPSAEEEALKRNTDCVYFLASPLTCKKGSECEYRHSEYARVNPRDCWYWLNGNCLNPKCAFRHPPLDGLLGAQASASIGASLPPQQVAVPPSTPNSYNNSGRQAVPCIFFQKGLCLKGDKCSFLHGANSFGNKVQQATPTMLTGDLSTSRKPPGVLQKCFQEQQVPAQSSKPPVLQSSAKLVLNAEYDTPGNVGSLEKSSVARSTDEEASQCKPSHPSSILNGSLQSRSGRSHHTYAFDERSFQNDKEADEFLRESSPGFDVLVDDELGDPEYYHGEDQFRRTRTRERRISSSANEYEMDHPADFNSLSDADREMLHDRHIFESYDQMSGQFGWDQPRNQSEKIFGGLSHREGRNHVNSETPEFFGGSDLRHRLSKQRRVNGLRSVVSNDFVPDSHVEERNYRGSSQRDSQHASSQESSLSDRLRGRVKFPGRSVGDRHEDKPDWQMDRERSLGRLHQGRLRDRLKGRLQEENSSAVGKRSSSPQMRRETWDGTDANFAGPKSLSELKSMGQQIKGQESSSLAVRRQDERAGDQQSDVDLSFEGPKPLSVLLKRKREAKTTAASKCGPSVGTEGSCGWVNGSGLIESRTSPANAQIQSSLSQSKEDGLNCQANKEEGIKLTSIDAVGNMQQGILGTHGGQSSLQGNVNPSKEREESMVVQDAIHEHELEGDDQQDGEYDYENVDEGEYNYDGENGDEEYLDDEDGDDFAKKAPVDAIHRRLVKPFDVTVETNKKDYEQLCSCSVWQLL</sequence>
<dbReference type="InterPro" id="IPR041686">
    <property type="entry name" value="Znf-CCCH_3"/>
</dbReference>
<evidence type="ECO:0000259" key="8">
    <source>
        <dbReference type="PROSITE" id="PS50103"/>
    </source>
</evidence>
<dbReference type="PANTHER" id="PTHR15725:SF14">
    <property type="entry name" value="ZINC FINGER CCCH DOMAIN-CONTAINING PROTEIN 11A"/>
    <property type="match status" value="1"/>
</dbReference>
<feature type="region of interest" description="Disordered" evidence="7">
    <location>
        <begin position="410"/>
        <end position="562"/>
    </location>
</feature>
<proteinExistence type="predicted"/>
<reference evidence="9" key="2">
    <citation type="submission" date="2017-06" db="EMBL/GenBank/DDBJ databases">
        <title>The pomegranate genome and the genomics of punicalagin biosynthesis.</title>
        <authorList>
            <person name="Xu C."/>
        </authorList>
    </citation>
    <scope>NUCLEOTIDE SEQUENCE [LARGE SCALE GENOMIC DNA]</scope>
    <source>
        <tissue evidence="9">Fresh leaf</tissue>
    </source>
</reference>
<keyword evidence="2" id="KW-0677">Repeat</keyword>
<feature type="compositionally biased region" description="Basic and acidic residues" evidence="7">
    <location>
        <begin position="479"/>
        <end position="490"/>
    </location>
</feature>
<dbReference type="SUPFAM" id="SSF90229">
    <property type="entry name" value="CCCH zinc finger"/>
    <property type="match status" value="1"/>
</dbReference>
<feature type="compositionally biased region" description="Basic and acidic residues" evidence="7">
    <location>
        <begin position="291"/>
        <end position="300"/>
    </location>
</feature>
<evidence type="ECO:0000256" key="1">
    <source>
        <dbReference type="ARBA" id="ARBA00022723"/>
    </source>
</evidence>
<feature type="domain" description="C3H1-type" evidence="8">
    <location>
        <begin position="59"/>
        <end position="85"/>
    </location>
</feature>
<keyword evidence="1 6" id="KW-0479">Metal-binding</keyword>
<dbReference type="Pfam" id="PF15663">
    <property type="entry name" value="zf-CCCH_3"/>
    <property type="match status" value="1"/>
</dbReference>
<feature type="region of interest" description="Disordered" evidence="7">
    <location>
        <begin position="1"/>
        <end position="23"/>
    </location>
</feature>
<evidence type="ECO:0000313" key="9">
    <source>
        <dbReference type="EMBL" id="OWM78341.1"/>
    </source>
</evidence>
<gene>
    <name evidence="9" type="ORF">CDL15_Pgr016065</name>
    <name evidence="10" type="ORF">CRG98_013873</name>
</gene>
<dbReference type="PANTHER" id="PTHR15725">
    <property type="entry name" value="ZN-FINGER, C-X8-C-X5-C-X3-H TYPE-CONTAINING"/>
    <property type="match status" value="1"/>
</dbReference>
<evidence type="ECO:0000256" key="5">
    <source>
        <dbReference type="ARBA" id="ARBA00023125"/>
    </source>
</evidence>
<dbReference type="GO" id="GO:0003677">
    <property type="term" value="F:DNA binding"/>
    <property type="evidence" value="ECO:0007669"/>
    <property type="project" value="UniProtKB-KW"/>
</dbReference>
<dbReference type="STRING" id="22663.A0A218X1J5"/>
<dbReference type="InterPro" id="IPR000571">
    <property type="entry name" value="Znf_CCCH"/>
</dbReference>
<comment type="caution">
    <text evidence="9">The sequence shown here is derived from an EMBL/GenBank/DDBJ whole genome shotgun (WGS) entry which is preliminary data.</text>
</comment>
<dbReference type="GO" id="GO:0008270">
    <property type="term" value="F:zinc ion binding"/>
    <property type="evidence" value="ECO:0007669"/>
    <property type="project" value="UniProtKB-KW"/>
</dbReference>
<feature type="zinc finger region" description="C3H1-type" evidence="6">
    <location>
        <begin position="120"/>
        <end position="147"/>
    </location>
</feature>
<evidence type="ECO:0000256" key="7">
    <source>
        <dbReference type="SAM" id="MobiDB-lite"/>
    </source>
</evidence>
<feature type="compositionally biased region" description="Acidic residues" evidence="7">
    <location>
        <begin position="704"/>
        <end position="725"/>
    </location>
</feature>
<evidence type="ECO:0000313" key="11">
    <source>
        <dbReference type="Proteomes" id="UP000197138"/>
    </source>
</evidence>
<reference evidence="11" key="1">
    <citation type="journal article" date="2017" name="Plant J.">
        <title>The pomegranate (Punica granatum L.) genome and the genomics of punicalagin biosynthesis.</title>
        <authorList>
            <person name="Qin G."/>
            <person name="Xu C."/>
            <person name="Ming R."/>
            <person name="Tang H."/>
            <person name="Guyot R."/>
            <person name="Kramer E.M."/>
            <person name="Hu Y."/>
            <person name="Yi X."/>
            <person name="Qi Y."/>
            <person name="Xu X."/>
            <person name="Gao Z."/>
            <person name="Pan H."/>
            <person name="Jian J."/>
            <person name="Tian Y."/>
            <person name="Yue Z."/>
            <person name="Xu Y."/>
        </authorList>
    </citation>
    <scope>NUCLEOTIDE SEQUENCE [LARGE SCALE GENOMIC DNA]</scope>
    <source>
        <strain evidence="11">cv. Dabenzi</strain>
    </source>
</reference>
<name>A0A218X1J5_PUNGR</name>
<evidence type="ECO:0000313" key="12">
    <source>
        <dbReference type="Proteomes" id="UP000233551"/>
    </source>
</evidence>
<reference evidence="10 12" key="3">
    <citation type="submission" date="2017-11" db="EMBL/GenBank/DDBJ databases">
        <title>De-novo sequencing of pomegranate (Punica granatum L.) genome.</title>
        <authorList>
            <person name="Akparov Z."/>
            <person name="Amiraslanov A."/>
            <person name="Hajiyeva S."/>
            <person name="Abbasov M."/>
            <person name="Kaur K."/>
            <person name="Hamwieh A."/>
            <person name="Solovyev V."/>
            <person name="Salamov A."/>
            <person name="Braich B."/>
            <person name="Kosarev P."/>
            <person name="Mahmoud A."/>
            <person name="Hajiyev E."/>
            <person name="Babayeva S."/>
            <person name="Izzatullayeva V."/>
            <person name="Mammadov A."/>
            <person name="Mammadov A."/>
            <person name="Sharifova S."/>
            <person name="Ojaghi J."/>
            <person name="Eynullazada K."/>
            <person name="Bayramov B."/>
            <person name="Abdulazimova A."/>
            <person name="Shahmuradov I."/>
        </authorList>
    </citation>
    <scope>NUCLEOTIDE SEQUENCE [LARGE SCALE GENOMIC DNA]</scope>
    <source>
        <strain evidence="10">AG2017</strain>
        <strain evidence="12">cv. AG2017</strain>
        <tissue evidence="10">Leaf</tissue>
    </source>
</reference>
<dbReference type="Pfam" id="PF00642">
    <property type="entry name" value="zf-CCCH"/>
    <property type="match status" value="1"/>
</dbReference>
<feature type="compositionally biased region" description="Basic and acidic residues" evidence="7">
    <location>
        <begin position="412"/>
        <end position="421"/>
    </location>
</feature>
<evidence type="ECO:0000313" key="10">
    <source>
        <dbReference type="EMBL" id="PKI65726.1"/>
    </source>
</evidence>
<organism evidence="9 11">
    <name type="scientific">Punica granatum</name>
    <name type="common">Pomegranate</name>
    <dbReference type="NCBI Taxonomy" id="22663"/>
    <lineage>
        <taxon>Eukaryota</taxon>
        <taxon>Viridiplantae</taxon>
        <taxon>Streptophyta</taxon>
        <taxon>Embryophyta</taxon>
        <taxon>Tracheophyta</taxon>
        <taxon>Spermatophyta</taxon>
        <taxon>Magnoliopsida</taxon>
        <taxon>eudicotyledons</taxon>
        <taxon>Gunneridae</taxon>
        <taxon>Pentapetalae</taxon>
        <taxon>rosids</taxon>
        <taxon>malvids</taxon>
        <taxon>Myrtales</taxon>
        <taxon>Lythraceae</taxon>
        <taxon>Punica</taxon>
    </lineage>
</organism>
<feature type="compositionally biased region" description="Polar residues" evidence="7">
    <location>
        <begin position="491"/>
        <end position="504"/>
    </location>
</feature>
<dbReference type="InterPro" id="IPR036855">
    <property type="entry name" value="Znf_CCCH_sf"/>
</dbReference>
<dbReference type="EMBL" id="MTKT01002495">
    <property type="protein sequence ID" value="OWM78341.1"/>
    <property type="molecule type" value="Genomic_DNA"/>
</dbReference>
<dbReference type="Gene3D" id="4.10.1000.10">
    <property type="entry name" value="Zinc finger, CCCH-type"/>
    <property type="match status" value="2"/>
</dbReference>
<evidence type="ECO:0000256" key="2">
    <source>
        <dbReference type="ARBA" id="ARBA00022737"/>
    </source>
</evidence>
<dbReference type="Proteomes" id="UP000233551">
    <property type="component" value="Unassembled WGS sequence"/>
</dbReference>
<feature type="compositionally biased region" description="Polar residues" evidence="7">
    <location>
        <begin position="231"/>
        <end position="248"/>
    </location>
</feature>
<dbReference type="Proteomes" id="UP000197138">
    <property type="component" value="Unassembled WGS sequence"/>
</dbReference>
<evidence type="ECO:0000256" key="3">
    <source>
        <dbReference type="ARBA" id="ARBA00022771"/>
    </source>
</evidence>
<feature type="zinc finger region" description="C3H1-type" evidence="6">
    <location>
        <begin position="28"/>
        <end position="57"/>
    </location>
</feature>
<feature type="domain" description="C3H1-type" evidence="8">
    <location>
        <begin position="28"/>
        <end position="57"/>
    </location>
</feature>
<accession>A0A218X1J5</accession>
<dbReference type="FunFam" id="4.10.1000.10:FF:000021">
    <property type="entry name" value="Zinc finger CCCH domain-containing protein 17"/>
    <property type="match status" value="1"/>
</dbReference>
<feature type="compositionally biased region" description="Basic and acidic residues" evidence="7">
    <location>
        <begin position="454"/>
        <end position="472"/>
    </location>
</feature>
<dbReference type="SMART" id="SM00356">
    <property type="entry name" value="ZnF_C3H1"/>
    <property type="match status" value="3"/>
</dbReference>